<dbReference type="AlphaFoldDB" id="A0AA48GK75"/>
<organism evidence="2 3">
    <name type="scientific">Mesoterricola silvestris</name>
    <dbReference type="NCBI Taxonomy" id="2927979"/>
    <lineage>
        <taxon>Bacteria</taxon>
        <taxon>Pseudomonadati</taxon>
        <taxon>Acidobacteriota</taxon>
        <taxon>Holophagae</taxon>
        <taxon>Holophagales</taxon>
        <taxon>Holophagaceae</taxon>
        <taxon>Mesoterricola</taxon>
    </lineage>
</organism>
<evidence type="ECO:0000256" key="1">
    <source>
        <dbReference type="SAM" id="Phobius"/>
    </source>
</evidence>
<dbReference type="Proteomes" id="UP001238179">
    <property type="component" value="Chromosome"/>
</dbReference>
<keyword evidence="1" id="KW-1133">Transmembrane helix</keyword>
<feature type="transmembrane region" description="Helical" evidence="1">
    <location>
        <begin position="15"/>
        <end position="34"/>
    </location>
</feature>
<dbReference type="RefSeq" id="WP_316414165.1">
    <property type="nucleotide sequence ID" value="NZ_AP027080.1"/>
</dbReference>
<feature type="transmembrane region" description="Helical" evidence="1">
    <location>
        <begin position="46"/>
        <end position="69"/>
    </location>
</feature>
<keyword evidence="3" id="KW-1185">Reference proteome</keyword>
<dbReference type="KEGG" id="msil:METEAL_04530"/>
<gene>
    <name evidence="2" type="ORF">METEAL_04530</name>
</gene>
<feature type="transmembrane region" description="Helical" evidence="1">
    <location>
        <begin position="100"/>
        <end position="116"/>
    </location>
</feature>
<evidence type="ECO:0000313" key="3">
    <source>
        <dbReference type="Proteomes" id="UP001238179"/>
    </source>
</evidence>
<sequence>MGAALFELFSREHPALVHVPLGMVVVLPIMLVAAHRSRYPQTWRRMAFRVGLLALGGSLLTLLSGFYWARLLSLIPSDGYVPVVASRGQALQRVLRLHELTALAGFGVGVLNLLLLRKSYHEPDRMRWTTACLAGTILWAGTWGYVGRLGGVMVFGNAETNKAAQEAIDARKNDAEAELPVRALDYASLEPLRPAPFRSRAHGGRLARTWVTASGSDALAAGKPLPIGAYAVMSTDANGSPGPLYMREAKADGTQAFSLYWPRIPEAERKAFGGEDAVYLRSPAKGLESCATCHR</sequence>
<keyword evidence="1" id="KW-0472">Membrane</keyword>
<evidence type="ECO:0000313" key="2">
    <source>
        <dbReference type="EMBL" id="BDU71279.1"/>
    </source>
</evidence>
<keyword evidence="1" id="KW-0812">Transmembrane</keyword>
<name>A0AA48GK75_9BACT</name>
<feature type="transmembrane region" description="Helical" evidence="1">
    <location>
        <begin position="128"/>
        <end position="146"/>
    </location>
</feature>
<reference evidence="3" key="1">
    <citation type="journal article" date="2023" name="Int. J. Syst. Evol. Microbiol.">
        <title>Mesoterricola silvestris gen. nov., sp. nov., Mesoterricola sediminis sp. nov., Geothrix oryzae sp. nov., Geothrix edaphica sp. nov., Geothrix rubra sp. nov., and Geothrix limicola sp. nov., six novel members of Acidobacteriota isolated from soils.</title>
        <authorList>
            <person name="Itoh H."/>
            <person name="Sugisawa Y."/>
            <person name="Mise K."/>
            <person name="Xu Z."/>
            <person name="Kuniyasu M."/>
            <person name="Ushijima N."/>
            <person name="Kawano K."/>
            <person name="Kobayashi E."/>
            <person name="Shiratori Y."/>
            <person name="Masuda Y."/>
            <person name="Senoo K."/>
        </authorList>
    </citation>
    <scope>NUCLEOTIDE SEQUENCE [LARGE SCALE GENOMIC DNA]</scope>
    <source>
        <strain evidence="3">W79</strain>
    </source>
</reference>
<protein>
    <submittedName>
        <fullName evidence="2">Uncharacterized protein</fullName>
    </submittedName>
</protein>
<dbReference type="EMBL" id="AP027080">
    <property type="protein sequence ID" value="BDU71279.1"/>
    <property type="molecule type" value="Genomic_DNA"/>
</dbReference>
<proteinExistence type="predicted"/>
<accession>A0AA48GK75</accession>